<dbReference type="AlphaFoldDB" id="A0AAV5I9R7"/>
<keyword evidence="7" id="KW-0472">Membrane</keyword>
<dbReference type="GO" id="GO:0012505">
    <property type="term" value="C:endomembrane system"/>
    <property type="evidence" value="ECO:0007669"/>
    <property type="project" value="UniProtKB-SubCell"/>
</dbReference>
<keyword evidence="3" id="KW-0808">Transferase</keyword>
<dbReference type="Pfam" id="PF02434">
    <property type="entry name" value="Fringe"/>
    <property type="match status" value="1"/>
</dbReference>
<name>A0AAV5I9R7_9ROSI</name>
<evidence type="ECO:0000256" key="3">
    <source>
        <dbReference type="ARBA" id="ARBA00022679"/>
    </source>
</evidence>
<keyword evidence="5" id="KW-0735">Signal-anchor</keyword>
<accession>A0AAV5I9R7</accession>
<keyword evidence="4" id="KW-0812">Transmembrane</keyword>
<evidence type="ECO:0000256" key="4">
    <source>
        <dbReference type="ARBA" id="ARBA00022692"/>
    </source>
</evidence>
<evidence type="ECO:0000256" key="6">
    <source>
        <dbReference type="ARBA" id="ARBA00022989"/>
    </source>
</evidence>
<dbReference type="GO" id="GO:0016757">
    <property type="term" value="F:glycosyltransferase activity"/>
    <property type="evidence" value="ECO:0007669"/>
    <property type="project" value="UniProtKB-KW"/>
</dbReference>
<comment type="caution">
    <text evidence="10">The sequence shown here is derived from an EMBL/GenBank/DDBJ whole genome shotgun (WGS) entry which is preliminary data.</text>
</comment>
<feature type="domain" description="Fringe-like glycosyltransferase" evidence="9">
    <location>
        <begin position="117"/>
        <end position="188"/>
    </location>
</feature>
<evidence type="ECO:0000313" key="11">
    <source>
        <dbReference type="Proteomes" id="UP001054252"/>
    </source>
</evidence>
<dbReference type="Proteomes" id="UP001054252">
    <property type="component" value="Unassembled WGS sequence"/>
</dbReference>
<evidence type="ECO:0000256" key="7">
    <source>
        <dbReference type="ARBA" id="ARBA00023136"/>
    </source>
</evidence>
<evidence type="ECO:0000256" key="1">
    <source>
        <dbReference type="ARBA" id="ARBA00004606"/>
    </source>
</evidence>
<evidence type="ECO:0000259" key="9">
    <source>
        <dbReference type="Pfam" id="PF02434"/>
    </source>
</evidence>
<sequence length="189" mass="21475">MLSSVLHVYLQEFYVNIYLFQAWSCSYFTPFVAITNPFEVKWKTTSGSSNSPTNISHIRGNIFLDSTPTEEFLHWPSTSPPFQVSEDLTRLRAYPKLANCYGVRSCRSILEAYRLGDNRDVRWYMMGDDDTLFFVDNIVDVLSKYDHIKYHYIGADSEVIGANNAFSFDMAFGGGYALSLALVEAVVPV</sequence>
<organism evidence="10 11">
    <name type="scientific">Rubroshorea leprosula</name>
    <dbReference type="NCBI Taxonomy" id="152421"/>
    <lineage>
        <taxon>Eukaryota</taxon>
        <taxon>Viridiplantae</taxon>
        <taxon>Streptophyta</taxon>
        <taxon>Embryophyta</taxon>
        <taxon>Tracheophyta</taxon>
        <taxon>Spermatophyta</taxon>
        <taxon>Magnoliopsida</taxon>
        <taxon>eudicotyledons</taxon>
        <taxon>Gunneridae</taxon>
        <taxon>Pentapetalae</taxon>
        <taxon>rosids</taxon>
        <taxon>malvids</taxon>
        <taxon>Malvales</taxon>
        <taxon>Dipterocarpaceae</taxon>
        <taxon>Rubroshorea</taxon>
    </lineage>
</organism>
<keyword evidence="2" id="KW-0328">Glycosyltransferase</keyword>
<dbReference type="InterPro" id="IPR003378">
    <property type="entry name" value="Fringe-like_glycosylTrfase"/>
</dbReference>
<keyword evidence="11" id="KW-1185">Reference proteome</keyword>
<comment type="subcellular location">
    <subcellularLocation>
        <location evidence="8">Endomembrane system</location>
        <topology evidence="8">Single-pass membrane protein</topology>
    </subcellularLocation>
    <subcellularLocation>
        <location evidence="1">Membrane</location>
        <topology evidence="1">Single-pass type II membrane protein</topology>
    </subcellularLocation>
</comment>
<evidence type="ECO:0000256" key="5">
    <source>
        <dbReference type="ARBA" id="ARBA00022968"/>
    </source>
</evidence>
<evidence type="ECO:0000256" key="8">
    <source>
        <dbReference type="ARBA" id="ARBA00037847"/>
    </source>
</evidence>
<proteinExistence type="predicted"/>
<dbReference type="EMBL" id="BPVZ01000007">
    <property type="protein sequence ID" value="GKU94015.1"/>
    <property type="molecule type" value="Genomic_DNA"/>
</dbReference>
<evidence type="ECO:0000256" key="2">
    <source>
        <dbReference type="ARBA" id="ARBA00022676"/>
    </source>
</evidence>
<dbReference type="Gene3D" id="3.90.550.50">
    <property type="match status" value="1"/>
</dbReference>
<reference evidence="10 11" key="1">
    <citation type="journal article" date="2021" name="Commun. Biol.">
        <title>The genome of Shorea leprosula (Dipterocarpaceae) highlights the ecological relevance of drought in aseasonal tropical rainforests.</title>
        <authorList>
            <person name="Ng K.K.S."/>
            <person name="Kobayashi M.J."/>
            <person name="Fawcett J.A."/>
            <person name="Hatakeyama M."/>
            <person name="Paape T."/>
            <person name="Ng C.H."/>
            <person name="Ang C.C."/>
            <person name="Tnah L.H."/>
            <person name="Lee C.T."/>
            <person name="Nishiyama T."/>
            <person name="Sese J."/>
            <person name="O'Brien M.J."/>
            <person name="Copetti D."/>
            <person name="Mohd Noor M.I."/>
            <person name="Ong R.C."/>
            <person name="Putra M."/>
            <person name="Sireger I.Z."/>
            <person name="Indrioko S."/>
            <person name="Kosugi Y."/>
            <person name="Izuno A."/>
            <person name="Isagi Y."/>
            <person name="Lee S.L."/>
            <person name="Shimizu K.K."/>
        </authorList>
    </citation>
    <scope>NUCLEOTIDE SEQUENCE [LARGE SCALE GENOMIC DNA]</scope>
    <source>
        <strain evidence="10">214</strain>
    </source>
</reference>
<evidence type="ECO:0000313" key="10">
    <source>
        <dbReference type="EMBL" id="GKU94015.1"/>
    </source>
</evidence>
<dbReference type="PANTHER" id="PTHR10811">
    <property type="entry name" value="FRINGE-RELATED"/>
    <property type="match status" value="1"/>
</dbReference>
<gene>
    <name evidence="10" type="ORF">SLEP1_g7557</name>
</gene>
<protein>
    <recommendedName>
        <fullName evidence="9">Fringe-like glycosyltransferase domain-containing protein</fullName>
    </recommendedName>
</protein>
<keyword evidence="6" id="KW-1133">Transmembrane helix</keyword>
<dbReference type="GO" id="GO:0016020">
    <property type="term" value="C:membrane"/>
    <property type="evidence" value="ECO:0007669"/>
    <property type="project" value="UniProtKB-SubCell"/>
</dbReference>